<dbReference type="InterPro" id="IPR008271">
    <property type="entry name" value="Ser/Thr_kinase_AS"/>
</dbReference>
<dbReference type="CDD" id="cd14014">
    <property type="entry name" value="STKc_PknB_like"/>
    <property type="match status" value="1"/>
</dbReference>
<protein>
    <submittedName>
        <fullName evidence="7">Protein kinase</fullName>
    </submittedName>
</protein>
<dbReference type="RefSeq" id="WP_340271928.1">
    <property type="nucleotide sequence ID" value="NZ_JBAKIA010000001.1"/>
</dbReference>
<evidence type="ECO:0000256" key="1">
    <source>
        <dbReference type="ARBA" id="ARBA00022679"/>
    </source>
</evidence>
<evidence type="ECO:0000256" key="2">
    <source>
        <dbReference type="ARBA" id="ARBA00022741"/>
    </source>
</evidence>
<dbReference type="Pfam" id="PF26309">
    <property type="entry name" value="DUF8082"/>
    <property type="match status" value="2"/>
</dbReference>
<accession>A0ABU8TEV9</accession>
<dbReference type="InterPro" id="IPR058395">
    <property type="entry name" value="DUF8082"/>
</dbReference>
<dbReference type="InterPro" id="IPR011009">
    <property type="entry name" value="Kinase-like_dom_sf"/>
</dbReference>
<evidence type="ECO:0000256" key="4">
    <source>
        <dbReference type="ARBA" id="ARBA00022840"/>
    </source>
</evidence>
<organism evidence="7 8">
    <name type="scientific">Roseibium algae</name>
    <dbReference type="NCBI Taxonomy" id="3123038"/>
    <lineage>
        <taxon>Bacteria</taxon>
        <taxon>Pseudomonadati</taxon>
        <taxon>Pseudomonadota</taxon>
        <taxon>Alphaproteobacteria</taxon>
        <taxon>Hyphomicrobiales</taxon>
        <taxon>Stappiaceae</taxon>
        <taxon>Roseibium</taxon>
    </lineage>
</organism>
<dbReference type="PROSITE" id="PS00108">
    <property type="entry name" value="PROTEIN_KINASE_ST"/>
    <property type="match status" value="1"/>
</dbReference>
<keyword evidence="1" id="KW-0808">Transferase</keyword>
<name>A0ABU8TEV9_9HYPH</name>
<dbReference type="Pfam" id="PF00069">
    <property type="entry name" value="Pkinase"/>
    <property type="match status" value="1"/>
</dbReference>
<feature type="binding site" evidence="5">
    <location>
        <position position="48"/>
    </location>
    <ligand>
        <name>ATP</name>
        <dbReference type="ChEBI" id="CHEBI:30616"/>
    </ligand>
</feature>
<gene>
    <name evidence="7" type="ORF">V6575_00065</name>
</gene>
<evidence type="ECO:0000313" key="8">
    <source>
        <dbReference type="Proteomes" id="UP001385499"/>
    </source>
</evidence>
<dbReference type="PROSITE" id="PS50011">
    <property type="entry name" value="PROTEIN_KINASE_DOM"/>
    <property type="match status" value="1"/>
</dbReference>
<evidence type="ECO:0000259" key="6">
    <source>
        <dbReference type="PROSITE" id="PS50011"/>
    </source>
</evidence>
<dbReference type="GO" id="GO:0016301">
    <property type="term" value="F:kinase activity"/>
    <property type="evidence" value="ECO:0007669"/>
    <property type="project" value="UniProtKB-KW"/>
</dbReference>
<dbReference type="SMART" id="SM00220">
    <property type="entry name" value="S_TKc"/>
    <property type="match status" value="1"/>
</dbReference>
<evidence type="ECO:0000256" key="3">
    <source>
        <dbReference type="ARBA" id="ARBA00022777"/>
    </source>
</evidence>
<keyword evidence="4 5" id="KW-0067">ATP-binding</keyword>
<dbReference type="Gene3D" id="3.30.200.20">
    <property type="entry name" value="Phosphorylase Kinase, domain 1"/>
    <property type="match status" value="1"/>
</dbReference>
<evidence type="ECO:0000313" key="7">
    <source>
        <dbReference type="EMBL" id="MEJ8472467.1"/>
    </source>
</evidence>
<dbReference type="Proteomes" id="UP001385499">
    <property type="component" value="Unassembled WGS sequence"/>
</dbReference>
<sequence>MTEQTVIAPGGGRKFVGKYRIDGILGEGAMGMVYAGQDPDIDRPVAIKTIHQHLINASGSQDWLDRFAREARAAGRVLHPNLVTIFEFLQQDGVPYIVMERVRSVTLEDRRADADPLPLEEVHAIMAQILSGLAGIHAAGIVHRDLKPANVMLTDDGTVKLTDFGIARMTSMEATGAGMIGTPAYMAPEQLTGNEVDARADIYASGVLLYEVLTGRKPYKGGGVEALFDAVRNGQITRPSEIIPTLPITLDEIVLKAMSIDPDKRFADAIEMRDALVAVLPTADRTGLIDIVPSLRTTARSEGSISSSMIDRMGSKTLLKLEKYLTSSIGPMGKIIVRQAAERATSPEEMIETVLQEFPDTNERQELKIAIQRALAEAPMSASALSPSGLSQDTLQQLTDLLKPYLGPIAKILVSKQARTATSSEDIAHKVAEHISDPHERQEFMSTVKRALH</sequence>
<reference evidence="7 8" key="1">
    <citation type="submission" date="2024-02" db="EMBL/GenBank/DDBJ databases">
        <title>Roseibium algae sp. nov., isolated from marine alga (Grateloupia sp.), showing potential in myo-inositol conversion.</title>
        <authorList>
            <person name="Wang Y."/>
        </authorList>
    </citation>
    <scope>NUCLEOTIDE SEQUENCE [LARGE SCALE GENOMIC DNA]</scope>
    <source>
        <strain evidence="7 8">H3510</strain>
    </source>
</reference>
<dbReference type="SUPFAM" id="SSF56112">
    <property type="entry name" value="Protein kinase-like (PK-like)"/>
    <property type="match status" value="1"/>
</dbReference>
<comment type="caution">
    <text evidence="7">The sequence shown here is derived from an EMBL/GenBank/DDBJ whole genome shotgun (WGS) entry which is preliminary data.</text>
</comment>
<dbReference type="PROSITE" id="PS00107">
    <property type="entry name" value="PROTEIN_KINASE_ATP"/>
    <property type="match status" value="1"/>
</dbReference>
<feature type="domain" description="Protein kinase" evidence="6">
    <location>
        <begin position="19"/>
        <end position="277"/>
    </location>
</feature>
<proteinExistence type="predicted"/>
<dbReference type="PANTHER" id="PTHR43289:SF30">
    <property type="entry name" value="NON-SPECIFIC SERINE_THREONINE PROTEIN KINASE"/>
    <property type="match status" value="1"/>
</dbReference>
<dbReference type="InterPro" id="IPR017441">
    <property type="entry name" value="Protein_kinase_ATP_BS"/>
</dbReference>
<keyword evidence="2 5" id="KW-0547">Nucleotide-binding</keyword>
<keyword evidence="3 7" id="KW-0418">Kinase</keyword>
<dbReference type="PANTHER" id="PTHR43289">
    <property type="entry name" value="MITOGEN-ACTIVATED PROTEIN KINASE KINASE KINASE 20-RELATED"/>
    <property type="match status" value="1"/>
</dbReference>
<evidence type="ECO:0000256" key="5">
    <source>
        <dbReference type="PROSITE-ProRule" id="PRU10141"/>
    </source>
</evidence>
<dbReference type="Gene3D" id="1.10.510.10">
    <property type="entry name" value="Transferase(Phosphotransferase) domain 1"/>
    <property type="match status" value="1"/>
</dbReference>
<dbReference type="EMBL" id="JBAKIA010000001">
    <property type="protein sequence ID" value="MEJ8472467.1"/>
    <property type="molecule type" value="Genomic_DNA"/>
</dbReference>
<dbReference type="InterPro" id="IPR000719">
    <property type="entry name" value="Prot_kinase_dom"/>
</dbReference>
<keyword evidence="8" id="KW-1185">Reference proteome</keyword>